<accession>A0A1H8RXS4</accession>
<name>A0A1H8RXS4_9EURY</name>
<dbReference type="Proteomes" id="UP000198775">
    <property type="component" value="Unassembled WGS sequence"/>
</dbReference>
<reference evidence="3" key="1">
    <citation type="submission" date="2016-10" db="EMBL/GenBank/DDBJ databases">
        <authorList>
            <person name="Varghese N."/>
            <person name="Submissions S."/>
        </authorList>
    </citation>
    <scope>NUCLEOTIDE SEQUENCE [LARGE SCALE GENOMIC DNA]</scope>
    <source>
        <strain evidence="3">IBRC-M 10043</strain>
    </source>
</reference>
<evidence type="ECO:0000313" key="3">
    <source>
        <dbReference type="Proteomes" id="UP000198775"/>
    </source>
</evidence>
<protein>
    <submittedName>
        <fullName evidence="2">Uncharacterized protein</fullName>
    </submittedName>
</protein>
<proteinExistence type="predicted"/>
<keyword evidence="3" id="KW-1185">Reference proteome</keyword>
<dbReference type="OrthoDB" id="383503at2157"/>
<gene>
    <name evidence="2" type="ORF">SAMN05216388_101772</name>
</gene>
<evidence type="ECO:0000313" key="2">
    <source>
        <dbReference type="EMBL" id="SEO71097.1"/>
    </source>
</evidence>
<sequence length="104" mass="11147">MSNDAPTRTKEATLADGESITVDAKTDTADRVATLVDDGDGNEPATYDLVQEVRNSEGDWMPFDSVSSTTETAFVDEAVPRRMRATVTNVSGGEATFRAAMNAR</sequence>
<evidence type="ECO:0000256" key="1">
    <source>
        <dbReference type="SAM" id="MobiDB-lite"/>
    </source>
</evidence>
<dbReference type="RefSeq" id="WP_092662087.1">
    <property type="nucleotide sequence ID" value="NZ_FOCX01000017.1"/>
</dbReference>
<dbReference type="AlphaFoldDB" id="A0A1H8RXS4"/>
<organism evidence="2 3">
    <name type="scientific">Halorientalis persicus</name>
    <dbReference type="NCBI Taxonomy" id="1367881"/>
    <lineage>
        <taxon>Archaea</taxon>
        <taxon>Methanobacteriati</taxon>
        <taxon>Methanobacteriota</taxon>
        <taxon>Stenosarchaea group</taxon>
        <taxon>Halobacteria</taxon>
        <taxon>Halobacteriales</taxon>
        <taxon>Haloarculaceae</taxon>
        <taxon>Halorientalis</taxon>
    </lineage>
</organism>
<feature type="region of interest" description="Disordered" evidence="1">
    <location>
        <begin position="1"/>
        <end position="21"/>
    </location>
</feature>
<dbReference type="EMBL" id="FOCX01000017">
    <property type="protein sequence ID" value="SEO71097.1"/>
    <property type="molecule type" value="Genomic_DNA"/>
</dbReference>